<reference evidence="4" key="1">
    <citation type="submission" date="2016-11" db="UniProtKB">
        <authorList>
            <consortium name="WormBaseParasite"/>
        </authorList>
    </citation>
    <scope>IDENTIFICATION</scope>
</reference>
<evidence type="ECO:0000313" key="3">
    <source>
        <dbReference type="Proteomes" id="UP000095280"/>
    </source>
</evidence>
<dbReference type="AlphaFoldDB" id="A0A1I8HII2"/>
<accession>A0A1I8HII2</accession>
<dbReference type="WBParaSite" id="maker-uti_cns_0006477-snap-gene-0.4-mRNA-1">
    <property type="protein sequence ID" value="maker-uti_cns_0006477-snap-gene-0.4-mRNA-1"/>
    <property type="gene ID" value="maker-uti_cns_0006477-snap-gene-0.4"/>
</dbReference>
<feature type="chain" id="PRO_5009320272" evidence="2">
    <location>
        <begin position="25"/>
        <end position="409"/>
    </location>
</feature>
<protein>
    <submittedName>
        <fullName evidence="4">Dystroglycan</fullName>
    </submittedName>
</protein>
<organism evidence="3 4">
    <name type="scientific">Macrostomum lignano</name>
    <dbReference type="NCBI Taxonomy" id="282301"/>
    <lineage>
        <taxon>Eukaryota</taxon>
        <taxon>Metazoa</taxon>
        <taxon>Spiralia</taxon>
        <taxon>Lophotrochozoa</taxon>
        <taxon>Platyhelminthes</taxon>
        <taxon>Rhabditophora</taxon>
        <taxon>Macrostomorpha</taxon>
        <taxon>Macrostomida</taxon>
        <taxon>Macrostomidae</taxon>
        <taxon>Macrostomum</taxon>
    </lineage>
</organism>
<name>A0A1I8HII2_9PLAT</name>
<keyword evidence="3" id="KW-1185">Reference proteome</keyword>
<evidence type="ECO:0000313" key="4">
    <source>
        <dbReference type="WBParaSite" id="maker-uti_cns_0006477-snap-gene-0.4-mRNA-1"/>
    </source>
</evidence>
<keyword evidence="2" id="KW-0732">Signal</keyword>
<feature type="signal peptide" evidence="2">
    <location>
        <begin position="1"/>
        <end position="24"/>
    </location>
</feature>
<evidence type="ECO:0000256" key="2">
    <source>
        <dbReference type="SAM" id="SignalP"/>
    </source>
</evidence>
<feature type="region of interest" description="Disordered" evidence="1">
    <location>
        <begin position="91"/>
        <end position="114"/>
    </location>
</feature>
<proteinExistence type="predicted"/>
<evidence type="ECO:0000256" key="1">
    <source>
        <dbReference type="SAM" id="MobiDB-lite"/>
    </source>
</evidence>
<sequence length="409" mass="45716">MAWPLSQLLQGLLLLQQLFCAAHGQYLPTQTVSYLRDLTRYLSPRESLVGLNSSQTQLRYYMLERDMDAFNNSLVWRVSADARITAPLAEIAQPPDPLPPPPPPPASLPTQPLTPSLSLPDDLLLSVIIRPSKSSGTLLAIRDPSGEVIQFGLAFSLRPFSSRRPDSEDGAQQMVLTFRLWRESPDNVTRLARELHEAKLEGREVGRGQQAATASFQDVRTFKMGESWILFYLHLKSGAARFEFWCPGQRHWSGNPEYKQRLGRRNRRRDFRRRGGGTVSGLEIVPGSTLHLLSDGIGDFFRGDVYRLALVSPAKSHSTRQDLKCRVRLPREIRRSNQAQLVLPETGSGEAEPPFPGDTEGNYWPFTLAQPSSDLGLRPPLPDFNVILTTEPTTTTTTTTTPTTTKTTT</sequence>
<feature type="compositionally biased region" description="Pro residues" evidence="1">
    <location>
        <begin position="94"/>
        <end position="107"/>
    </location>
</feature>
<dbReference type="Proteomes" id="UP000095280">
    <property type="component" value="Unplaced"/>
</dbReference>